<dbReference type="PANTHER" id="PTHR10846">
    <property type="entry name" value="SODIUM/POTASSIUM/CALCIUM EXCHANGER"/>
    <property type="match status" value="1"/>
</dbReference>
<dbReference type="NCBIfam" id="TIGR00367">
    <property type="entry name" value="calcium/sodium antiporter"/>
    <property type="match status" value="1"/>
</dbReference>
<feature type="transmembrane region" description="Helical" evidence="5">
    <location>
        <begin position="302"/>
        <end position="320"/>
    </location>
</feature>
<evidence type="ECO:0000259" key="6">
    <source>
        <dbReference type="Pfam" id="PF01699"/>
    </source>
</evidence>
<feature type="transmembrane region" description="Helical" evidence="5">
    <location>
        <begin position="68"/>
        <end position="91"/>
    </location>
</feature>
<evidence type="ECO:0000313" key="7">
    <source>
        <dbReference type="EMBL" id="GER03732.1"/>
    </source>
</evidence>
<dbReference type="AlphaFoldDB" id="A0A5A7N5Y7"/>
<dbReference type="Pfam" id="PF01699">
    <property type="entry name" value="Na_Ca_ex"/>
    <property type="match status" value="2"/>
</dbReference>
<dbReference type="InterPro" id="IPR004837">
    <property type="entry name" value="NaCa_Exmemb"/>
</dbReference>
<comment type="subcellular location">
    <subcellularLocation>
        <location evidence="1">Membrane</location>
        <topology evidence="1">Multi-pass membrane protein</topology>
    </subcellularLocation>
</comment>
<dbReference type="GO" id="GO:0005262">
    <property type="term" value="F:calcium channel activity"/>
    <property type="evidence" value="ECO:0007669"/>
    <property type="project" value="TreeGrafter"/>
</dbReference>
<evidence type="ECO:0000256" key="3">
    <source>
        <dbReference type="ARBA" id="ARBA00022989"/>
    </source>
</evidence>
<evidence type="ECO:0000256" key="2">
    <source>
        <dbReference type="ARBA" id="ARBA00022692"/>
    </source>
</evidence>
<feature type="domain" description="Sodium/calcium exchanger membrane region" evidence="6">
    <location>
        <begin position="4"/>
        <end position="143"/>
    </location>
</feature>
<evidence type="ECO:0000256" key="5">
    <source>
        <dbReference type="SAM" id="Phobius"/>
    </source>
</evidence>
<dbReference type="PANTHER" id="PTHR10846:SF8">
    <property type="entry name" value="INNER MEMBRANE PROTEIN YRBG"/>
    <property type="match status" value="1"/>
</dbReference>
<feature type="transmembrane region" description="Helical" evidence="5">
    <location>
        <begin position="179"/>
        <end position="207"/>
    </location>
</feature>
<dbReference type="InterPro" id="IPR044880">
    <property type="entry name" value="NCX_ion-bd_dom_sf"/>
</dbReference>
<feature type="transmembrane region" description="Helical" evidence="5">
    <location>
        <begin position="35"/>
        <end position="56"/>
    </location>
</feature>
<feature type="transmembrane region" description="Helical" evidence="5">
    <location>
        <begin position="213"/>
        <end position="236"/>
    </location>
</feature>
<sequence length="333" mass="34196">MLFALLQAIIGLGLLVIAGDYLVKGAVALAETFGLPPLLIGLTIVAFGTSAPEFFVGIDAVLRGAPTLALGNVVGSNIANSLLVLGLPALIAPLACSAPRLNRNMAIMLGATILFIALSAGGALVFYEGLILFAGLAGYLVYSGLRARSNPAVAAEFLDLPEVETDDAANPRKKLLKSLLFVIGGCAGLVIGADLLVSGSVFIATSLGVSEAIIGLTLVALGTSLPELATSIMAAFRGHCDVALGNVIGSNIFNLLGVMGVTVMVGSVPVPDSFFEVDLWVMLAASLAVFPFTLRRGSVGRVAGLFLLLFYGAYIGWIAYNGMHMANVAAQLS</sequence>
<keyword evidence="4 5" id="KW-0472">Membrane</keyword>
<comment type="caution">
    <text evidence="7">The sequence shown here is derived from an EMBL/GenBank/DDBJ whole genome shotgun (WGS) entry which is preliminary data.</text>
</comment>
<accession>A0A5A7N5Y7</accession>
<dbReference type="RefSeq" id="WP_042085880.1">
    <property type="nucleotide sequence ID" value="NZ_BKCN01000005.1"/>
</dbReference>
<feature type="transmembrane region" description="Helical" evidence="5">
    <location>
        <begin position="111"/>
        <end position="142"/>
    </location>
</feature>
<keyword evidence="8" id="KW-1185">Reference proteome</keyword>
<dbReference type="GO" id="GO:0008273">
    <property type="term" value="F:calcium, potassium:sodium antiporter activity"/>
    <property type="evidence" value="ECO:0007669"/>
    <property type="project" value="TreeGrafter"/>
</dbReference>
<evidence type="ECO:0000313" key="8">
    <source>
        <dbReference type="Proteomes" id="UP000324996"/>
    </source>
</evidence>
<dbReference type="Gene3D" id="1.20.1420.30">
    <property type="entry name" value="NCX, central ion-binding region"/>
    <property type="match status" value="2"/>
</dbReference>
<evidence type="ECO:0000256" key="4">
    <source>
        <dbReference type="ARBA" id="ARBA00023136"/>
    </source>
</evidence>
<gene>
    <name evidence="7" type="ORF">JCM17846_14140</name>
</gene>
<feature type="transmembrane region" description="Helical" evidence="5">
    <location>
        <begin position="243"/>
        <end position="265"/>
    </location>
</feature>
<protein>
    <submittedName>
        <fullName evidence="7">Sodium:calcium antiporter</fullName>
    </submittedName>
</protein>
<reference evidence="7 8" key="1">
    <citation type="submission" date="2019-09" db="EMBL/GenBank/DDBJ databases">
        <title>NBRP : Genome information of microbial organism related human and environment.</title>
        <authorList>
            <person name="Hattori M."/>
            <person name="Oshima K."/>
            <person name="Inaba H."/>
            <person name="Suda W."/>
            <person name="Sakamoto M."/>
            <person name="Iino T."/>
            <person name="Kitahara M."/>
            <person name="Oshida Y."/>
            <person name="Iida T."/>
            <person name="Kudo T."/>
            <person name="Itoh T."/>
            <person name="Ohkuma M."/>
        </authorList>
    </citation>
    <scope>NUCLEOTIDE SEQUENCE [LARGE SCALE GENOMIC DNA]</scope>
    <source>
        <strain evidence="7 8">Q-1</strain>
    </source>
</reference>
<organism evidence="7 8">
    <name type="scientific">Iodidimonas nitroreducens</name>
    <dbReference type="NCBI Taxonomy" id="1236968"/>
    <lineage>
        <taxon>Bacteria</taxon>
        <taxon>Pseudomonadati</taxon>
        <taxon>Pseudomonadota</taxon>
        <taxon>Alphaproteobacteria</taxon>
        <taxon>Iodidimonadales</taxon>
        <taxon>Iodidimonadaceae</taxon>
        <taxon>Iodidimonas</taxon>
    </lineage>
</organism>
<dbReference type="InterPro" id="IPR004481">
    <property type="entry name" value="K/Na/Ca-exchanger"/>
</dbReference>
<name>A0A5A7N5Y7_9PROT</name>
<dbReference type="GO" id="GO:0005886">
    <property type="term" value="C:plasma membrane"/>
    <property type="evidence" value="ECO:0007669"/>
    <property type="project" value="TreeGrafter"/>
</dbReference>
<keyword evidence="3 5" id="KW-1133">Transmembrane helix</keyword>
<dbReference type="Proteomes" id="UP000324996">
    <property type="component" value="Unassembled WGS sequence"/>
</dbReference>
<dbReference type="EMBL" id="BKCN01000005">
    <property type="protein sequence ID" value="GER03732.1"/>
    <property type="molecule type" value="Genomic_DNA"/>
</dbReference>
<evidence type="ECO:0000256" key="1">
    <source>
        <dbReference type="ARBA" id="ARBA00004141"/>
    </source>
</evidence>
<feature type="domain" description="Sodium/calcium exchanger membrane region" evidence="6">
    <location>
        <begin position="178"/>
        <end position="317"/>
    </location>
</feature>
<dbReference type="GO" id="GO:0006874">
    <property type="term" value="P:intracellular calcium ion homeostasis"/>
    <property type="evidence" value="ECO:0007669"/>
    <property type="project" value="TreeGrafter"/>
</dbReference>
<proteinExistence type="predicted"/>
<keyword evidence="2 5" id="KW-0812">Transmembrane</keyword>
<feature type="transmembrane region" description="Helical" evidence="5">
    <location>
        <begin position="277"/>
        <end position="295"/>
    </location>
</feature>